<protein>
    <submittedName>
        <fullName evidence="1">Uncharacterized protein</fullName>
    </submittedName>
</protein>
<evidence type="ECO:0000313" key="1">
    <source>
        <dbReference type="EMBL" id="SPL70837.1"/>
    </source>
</evidence>
<dbReference type="AlphaFoldDB" id="A0A2U3MZJ0"/>
<reference evidence="2" key="1">
    <citation type="submission" date="2018-03" db="EMBL/GenBank/DDBJ databases">
        <authorList>
            <person name="Blom J."/>
        </authorList>
    </citation>
    <scope>NUCLEOTIDE SEQUENCE [LARGE SCALE GENOMIC DNA]</scope>
    <source>
        <strain evidence="2">KPC-SM-21</strain>
    </source>
</reference>
<evidence type="ECO:0000313" key="2">
    <source>
        <dbReference type="Proteomes" id="UP000245974"/>
    </source>
</evidence>
<name>A0A2U3MZJ0_9GAMM</name>
<dbReference type="OrthoDB" id="8905727at2"/>
<dbReference type="InParanoid" id="A0A2U3MZJ0"/>
<dbReference type="EMBL" id="OOGT01000085">
    <property type="protein sequence ID" value="SPL70837.1"/>
    <property type="molecule type" value="Genomic_DNA"/>
</dbReference>
<dbReference type="Proteomes" id="UP000245974">
    <property type="component" value="Unassembled WGS sequence"/>
</dbReference>
<keyword evidence="2" id="KW-1185">Reference proteome</keyword>
<sequence>MFIKETDQFPVIRVSYQPQDSIPVKDNLEIYESLLDKEQNFVFVSQGQFPEAEPNHEERKIVAAWVKQKREILTQYVKALVHIEPNEQIRLAEQKFANNFIKFSGYPMFIVENEKQADQIINSVLKLH</sequence>
<proteinExistence type="predicted"/>
<organism evidence="1 2">
    <name type="scientific">Acinetobacter stercoris</name>
    <dbReference type="NCBI Taxonomy" id="2126983"/>
    <lineage>
        <taxon>Bacteria</taxon>
        <taxon>Pseudomonadati</taxon>
        <taxon>Pseudomonadota</taxon>
        <taxon>Gammaproteobacteria</taxon>
        <taxon>Moraxellales</taxon>
        <taxon>Moraxellaceae</taxon>
        <taxon>Acinetobacter</taxon>
    </lineage>
</organism>
<accession>A0A2U3MZJ0</accession>
<dbReference type="RefSeq" id="WP_121974287.1">
    <property type="nucleotide sequence ID" value="NZ_OOGT01000085.1"/>
</dbReference>
<gene>
    <name evidence="1" type="ORF">KPC_2015</name>
</gene>